<dbReference type="AlphaFoldDB" id="A0A1T5KKC3"/>
<keyword evidence="3" id="KW-1185">Reference proteome</keyword>
<feature type="compositionally biased region" description="Low complexity" evidence="1">
    <location>
        <begin position="21"/>
        <end position="34"/>
    </location>
</feature>
<protein>
    <submittedName>
        <fullName evidence="2">Uncharacterized protein</fullName>
    </submittedName>
</protein>
<feature type="compositionally biased region" description="Gly residues" evidence="1">
    <location>
        <begin position="35"/>
        <end position="49"/>
    </location>
</feature>
<evidence type="ECO:0000256" key="1">
    <source>
        <dbReference type="SAM" id="MobiDB-lite"/>
    </source>
</evidence>
<feature type="region of interest" description="Disordered" evidence="1">
    <location>
        <begin position="1"/>
        <end position="85"/>
    </location>
</feature>
<name>A0A1T5KKC3_9FIRM</name>
<gene>
    <name evidence="2" type="ORF">SAMN02194393_01900</name>
</gene>
<reference evidence="2 3" key="1">
    <citation type="submission" date="2017-02" db="EMBL/GenBank/DDBJ databases">
        <authorList>
            <person name="Peterson S.W."/>
        </authorList>
    </citation>
    <scope>NUCLEOTIDE SEQUENCE [LARGE SCALE GENOMIC DNA]</scope>
    <source>
        <strain evidence="2 3">M1</strain>
    </source>
</reference>
<sequence length="85" mass="8928">MGKSKKKKPNLTNSKSVGRGEMNNTIENMNVNNTYGGGNMTNTTAGGGSNLQSSNAVGNSELQNAKKKVKKSGNQNKNPNGRGLM</sequence>
<dbReference type="Proteomes" id="UP000190285">
    <property type="component" value="Unassembled WGS sequence"/>
</dbReference>
<dbReference type="EMBL" id="FUZT01000004">
    <property type="protein sequence ID" value="SKC64120.1"/>
    <property type="molecule type" value="Genomic_DNA"/>
</dbReference>
<organism evidence="2 3">
    <name type="scientific">Maledivibacter halophilus</name>
    <dbReference type="NCBI Taxonomy" id="36842"/>
    <lineage>
        <taxon>Bacteria</taxon>
        <taxon>Bacillati</taxon>
        <taxon>Bacillota</taxon>
        <taxon>Clostridia</taxon>
        <taxon>Peptostreptococcales</taxon>
        <taxon>Caminicellaceae</taxon>
        <taxon>Maledivibacter</taxon>
    </lineage>
</organism>
<proteinExistence type="predicted"/>
<accession>A0A1T5KKC3</accession>
<dbReference type="RefSeq" id="WP_079491137.1">
    <property type="nucleotide sequence ID" value="NZ_FUZT01000004.1"/>
</dbReference>
<feature type="compositionally biased region" description="Polar residues" evidence="1">
    <location>
        <begin position="50"/>
        <end position="63"/>
    </location>
</feature>
<evidence type="ECO:0000313" key="3">
    <source>
        <dbReference type="Proteomes" id="UP000190285"/>
    </source>
</evidence>
<evidence type="ECO:0000313" key="2">
    <source>
        <dbReference type="EMBL" id="SKC64120.1"/>
    </source>
</evidence>